<dbReference type="SUPFAM" id="SSF55753">
    <property type="entry name" value="Actin depolymerizing proteins"/>
    <property type="match status" value="1"/>
</dbReference>
<dbReference type="InterPro" id="IPR002108">
    <property type="entry name" value="ADF-H"/>
</dbReference>
<reference evidence="8" key="1">
    <citation type="submission" date="2015-07" db="EMBL/GenBank/DDBJ databases">
        <title>MeaNS - Measles Nucleotide Surveillance Program.</title>
        <authorList>
            <person name="Tran T."/>
            <person name="Druce J."/>
        </authorList>
    </citation>
    <scope>NUCLEOTIDE SEQUENCE</scope>
    <source>
        <strain evidence="8">UCB-OBI-ISO-001</strain>
        <tissue evidence="8">Gonad</tissue>
    </source>
</reference>
<dbReference type="CDD" id="cd11283">
    <property type="entry name" value="ADF_GMF-beta_like"/>
    <property type="match status" value="1"/>
</dbReference>
<accession>A0A0L8I0K8</accession>
<evidence type="ECO:0000256" key="2">
    <source>
        <dbReference type="ARBA" id="ARBA00004496"/>
    </source>
</evidence>
<dbReference type="OrthoDB" id="3919494at2759"/>
<dbReference type="AlphaFoldDB" id="A0A0L8I0K8"/>
<dbReference type="GO" id="GO:0005634">
    <property type="term" value="C:nucleus"/>
    <property type="evidence" value="ECO:0007669"/>
    <property type="project" value="UniProtKB-SubCell"/>
</dbReference>
<keyword evidence="5" id="KW-0539">Nucleus</keyword>
<dbReference type="PANTHER" id="PTHR11249">
    <property type="entry name" value="GLIAL FACTOR NATURATION FACTOR"/>
    <property type="match status" value="1"/>
</dbReference>
<evidence type="ECO:0000259" key="7">
    <source>
        <dbReference type="PROSITE" id="PS51263"/>
    </source>
</evidence>
<gene>
    <name evidence="8" type="ORF">OCBIM_22039904mg</name>
</gene>
<feature type="domain" description="ADF-H" evidence="7">
    <location>
        <begin position="4"/>
        <end position="137"/>
    </location>
</feature>
<dbReference type="PANTHER" id="PTHR11249:SF2">
    <property type="entry name" value="GLIA MATURATION FACTOR"/>
    <property type="match status" value="1"/>
</dbReference>
<name>A0A0L8I0K8_OCTBM</name>
<comment type="similarity">
    <text evidence="3 6">Belongs to the actin-binding proteins ADF family. GMF subfamily.</text>
</comment>
<dbReference type="KEGG" id="obi:106867468"/>
<organism evidence="8">
    <name type="scientific">Octopus bimaculoides</name>
    <name type="common">California two-spotted octopus</name>
    <dbReference type="NCBI Taxonomy" id="37653"/>
    <lineage>
        <taxon>Eukaryota</taxon>
        <taxon>Metazoa</taxon>
        <taxon>Spiralia</taxon>
        <taxon>Lophotrochozoa</taxon>
        <taxon>Mollusca</taxon>
        <taxon>Cephalopoda</taxon>
        <taxon>Coleoidea</taxon>
        <taxon>Octopodiformes</taxon>
        <taxon>Octopoda</taxon>
        <taxon>Incirrata</taxon>
        <taxon>Octopodidae</taxon>
        <taxon>Octopus</taxon>
    </lineage>
</organism>
<proteinExistence type="inferred from homology"/>
<protein>
    <recommendedName>
        <fullName evidence="7">ADF-H domain-containing protein</fullName>
    </recommendedName>
</protein>
<dbReference type="Gene3D" id="3.40.20.10">
    <property type="entry name" value="Severin"/>
    <property type="match status" value="1"/>
</dbReference>
<sequence>MSQPVCELNDGVKERIKQFRFSNNKCTAAVILKVDTNTLKVIIDTEYEDCTMDEIQEELPVSQPRFIVLSYVYHHDDGRVSYPLIFIFVSPQGCKPEQQMLYAGSVRALTKELEMTKVFDVRSTDEFTVEWIEEKLKHTA</sequence>
<dbReference type="OMA" id="EWKMLYA"/>
<dbReference type="InterPro" id="IPR029006">
    <property type="entry name" value="ADF-H/Gelsolin-like_dom_sf"/>
</dbReference>
<evidence type="ECO:0000256" key="4">
    <source>
        <dbReference type="ARBA" id="ARBA00022490"/>
    </source>
</evidence>
<evidence type="ECO:0000256" key="6">
    <source>
        <dbReference type="PIRNR" id="PIRNR001788"/>
    </source>
</evidence>
<evidence type="ECO:0000256" key="3">
    <source>
        <dbReference type="ARBA" id="ARBA00010055"/>
    </source>
</evidence>
<evidence type="ECO:0000256" key="5">
    <source>
        <dbReference type="ARBA" id="ARBA00023242"/>
    </source>
</evidence>
<dbReference type="GO" id="GO:0003779">
    <property type="term" value="F:actin binding"/>
    <property type="evidence" value="ECO:0007669"/>
    <property type="project" value="InterPro"/>
</dbReference>
<dbReference type="GO" id="GO:0034316">
    <property type="term" value="P:negative regulation of Arp2/3 complex-mediated actin nucleation"/>
    <property type="evidence" value="ECO:0007669"/>
    <property type="project" value="TreeGrafter"/>
</dbReference>
<evidence type="ECO:0000313" key="8">
    <source>
        <dbReference type="EMBL" id="KOF94956.1"/>
    </source>
</evidence>
<keyword evidence="4" id="KW-0963">Cytoplasm</keyword>
<dbReference type="EMBL" id="KQ416834">
    <property type="protein sequence ID" value="KOF94956.1"/>
    <property type="molecule type" value="Genomic_DNA"/>
</dbReference>
<dbReference type="SMART" id="SM00102">
    <property type="entry name" value="ADF"/>
    <property type="match status" value="1"/>
</dbReference>
<comment type="subcellular location">
    <subcellularLocation>
        <location evidence="2">Cytoplasm</location>
    </subcellularLocation>
    <subcellularLocation>
        <location evidence="1">Nucleus</location>
    </subcellularLocation>
</comment>
<dbReference type="FunFam" id="3.40.20.10:FF:000026">
    <property type="entry name" value="Glia maturation factor"/>
    <property type="match status" value="1"/>
</dbReference>
<dbReference type="GO" id="GO:0071933">
    <property type="term" value="F:Arp2/3 complex binding"/>
    <property type="evidence" value="ECO:0007669"/>
    <property type="project" value="InterPro"/>
</dbReference>
<evidence type="ECO:0000256" key="1">
    <source>
        <dbReference type="ARBA" id="ARBA00004123"/>
    </source>
</evidence>
<dbReference type="GO" id="GO:0071846">
    <property type="term" value="P:actin filament debranching"/>
    <property type="evidence" value="ECO:0007669"/>
    <property type="project" value="InterPro"/>
</dbReference>
<dbReference type="Pfam" id="PF00241">
    <property type="entry name" value="Cofilin_ADF"/>
    <property type="match status" value="1"/>
</dbReference>
<dbReference type="STRING" id="37653.A0A0L8I0K8"/>
<dbReference type="PIRSF" id="PIRSF001788">
    <property type="entry name" value="GMF-beta"/>
    <property type="match status" value="1"/>
</dbReference>
<dbReference type="InterPro" id="IPR011171">
    <property type="entry name" value="GMF"/>
</dbReference>
<dbReference type="GO" id="GO:0030864">
    <property type="term" value="C:cortical actin cytoskeleton"/>
    <property type="evidence" value="ECO:0007669"/>
    <property type="project" value="TreeGrafter"/>
</dbReference>
<dbReference type="PROSITE" id="PS51263">
    <property type="entry name" value="ADF_H"/>
    <property type="match status" value="1"/>
</dbReference>